<dbReference type="SUPFAM" id="SSF46785">
    <property type="entry name" value="Winged helix' DNA-binding domain"/>
    <property type="match status" value="1"/>
</dbReference>
<dbReference type="EMBL" id="CP040089">
    <property type="protein sequence ID" value="QGA80934.1"/>
    <property type="molecule type" value="Genomic_DNA"/>
</dbReference>
<dbReference type="AlphaFoldDB" id="A0A5Q0UH66"/>
<dbReference type="InterPro" id="IPR011991">
    <property type="entry name" value="ArsR-like_HTH"/>
</dbReference>
<dbReference type="Proteomes" id="UP000377803">
    <property type="component" value="Chromosome"/>
</dbReference>
<dbReference type="InterPro" id="IPR036388">
    <property type="entry name" value="WH-like_DNA-bd_sf"/>
</dbReference>
<dbReference type="Pfam" id="PF25212">
    <property type="entry name" value="HVO_A0114"/>
    <property type="match status" value="1"/>
</dbReference>
<keyword evidence="2" id="KW-1185">Reference proteome</keyword>
<dbReference type="KEGG" id="ncon:LC1Nh_1062"/>
<sequence>MKQIPYGKNLVIKEESFKQFKQESKQRLEKAIEGEKTESVLSFDNPEKIRQLLTEKRLELMQKLMNEDPESITQLAEQLDRNVKEVHNDLKLLEENKIVFFEKQGRKKKPIIPYNDIKVDYSITKSLTEDSAKA</sequence>
<organism evidence="1 2">
    <name type="scientific">Candidatus Nanohalobium constans</name>
    <dbReference type="NCBI Taxonomy" id="2565781"/>
    <lineage>
        <taxon>Archaea</taxon>
        <taxon>Candidatus Nanohalarchaeota</taxon>
        <taxon>Candidatus Nanohalobia</taxon>
        <taxon>Candidatus Nanohalobiales</taxon>
        <taxon>Candidatus Nanohalobiaceae</taxon>
        <taxon>Candidatus Nanohalobium</taxon>
    </lineage>
</organism>
<dbReference type="InterPro" id="IPR036390">
    <property type="entry name" value="WH_DNA-bd_sf"/>
</dbReference>
<name>A0A5Q0UH66_9ARCH</name>
<reference evidence="2" key="1">
    <citation type="submission" date="2019-05" db="EMBL/GenBank/DDBJ databases">
        <title>Candidatus Nanohalobium constans, a novel model system to study the DPANN nano-sized archaea: genomic and physiological characterization of a nanoarchaeon co-cultured with its chitinotrophic host.</title>
        <authorList>
            <person name="La Cono V."/>
            <person name="Arcadi E."/>
            <person name="Crisafi F."/>
            <person name="Denaro R."/>
            <person name="La Spada G."/>
            <person name="Messina E."/>
            <person name="Smedile F."/>
            <person name="Toshchakov S.V."/>
            <person name="Shevchenko M.A."/>
            <person name="Golyshin P.N."/>
            <person name="Golyshina O.V."/>
            <person name="Ferrer M."/>
            <person name="Rohde M."/>
            <person name="Mushegian A."/>
            <person name="Sorokin D.Y."/>
            <person name="Giuliano L."/>
            <person name="Yakimov M.M."/>
        </authorList>
    </citation>
    <scope>NUCLEOTIDE SEQUENCE [LARGE SCALE GENOMIC DNA]</scope>
    <source>
        <strain evidence="2">LC1Nh</strain>
    </source>
</reference>
<protein>
    <submittedName>
        <fullName evidence="1">HTH domain protein</fullName>
    </submittedName>
</protein>
<dbReference type="RefSeq" id="WP_153550681.1">
    <property type="nucleotide sequence ID" value="NZ_CP040089.1"/>
</dbReference>
<gene>
    <name evidence="1" type="ORF">LC1Nh_1062</name>
</gene>
<evidence type="ECO:0000313" key="2">
    <source>
        <dbReference type="Proteomes" id="UP000377803"/>
    </source>
</evidence>
<dbReference type="GeneID" id="42365459"/>
<dbReference type="CDD" id="cd00090">
    <property type="entry name" value="HTH_ARSR"/>
    <property type="match status" value="1"/>
</dbReference>
<dbReference type="OrthoDB" id="325082at2157"/>
<evidence type="ECO:0000313" key="1">
    <source>
        <dbReference type="EMBL" id="QGA80934.1"/>
    </source>
</evidence>
<dbReference type="Gene3D" id="1.10.10.10">
    <property type="entry name" value="Winged helix-like DNA-binding domain superfamily/Winged helix DNA-binding domain"/>
    <property type="match status" value="1"/>
</dbReference>
<proteinExistence type="predicted"/>
<accession>A0A5Q0UH66</accession>